<evidence type="ECO:0000256" key="5">
    <source>
        <dbReference type="ARBA" id="ARBA00025466"/>
    </source>
</evidence>
<sequence length="131" mass="15499">MEELCDEYSDKISDRHYFPTKTDVRTLWRSNFRQQYGERSGPEMLKKLEDVLTSENERNGTLFKRFETRFHNVKMDMTSSRRSVNFSEEEIAALTAFVETYKHILENNKTDAVTTKKKDAMWEIASEWAGV</sequence>
<keyword evidence="3" id="KW-0805">Transcription regulation</keyword>
<evidence type="ECO:0000256" key="3">
    <source>
        <dbReference type="ARBA" id="ARBA00023015"/>
    </source>
</evidence>
<protein>
    <recommendedName>
        <fullName evidence="2">Regulatory protein zeste</fullName>
    </recommendedName>
</protein>
<comment type="subunit">
    <text evidence="1">Self-associates forming complexes of several hundred monomers.</text>
</comment>
<gene>
    <name evidence="7" type="ORF">CEUTPL_LOCUS9624</name>
</gene>
<evidence type="ECO:0000256" key="4">
    <source>
        <dbReference type="ARBA" id="ARBA00023163"/>
    </source>
</evidence>
<keyword evidence="4" id="KW-0804">Transcription</keyword>
<name>A0A9N9MSR7_9CUCU</name>
<organism evidence="7 8">
    <name type="scientific">Ceutorhynchus assimilis</name>
    <name type="common">cabbage seed weevil</name>
    <dbReference type="NCBI Taxonomy" id="467358"/>
    <lineage>
        <taxon>Eukaryota</taxon>
        <taxon>Metazoa</taxon>
        <taxon>Ecdysozoa</taxon>
        <taxon>Arthropoda</taxon>
        <taxon>Hexapoda</taxon>
        <taxon>Insecta</taxon>
        <taxon>Pterygota</taxon>
        <taxon>Neoptera</taxon>
        <taxon>Endopterygota</taxon>
        <taxon>Coleoptera</taxon>
        <taxon>Polyphaga</taxon>
        <taxon>Cucujiformia</taxon>
        <taxon>Curculionidae</taxon>
        <taxon>Ceutorhynchinae</taxon>
        <taxon>Ceutorhynchus</taxon>
    </lineage>
</organism>
<feature type="domain" description="Myb/SANT-like DNA-binding" evidence="6">
    <location>
        <begin position="82"/>
        <end position="124"/>
    </location>
</feature>
<keyword evidence="8" id="KW-1185">Reference proteome</keyword>
<dbReference type="EMBL" id="OU892281">
    <property type="protein sequence ID" value="CAG9769108.1"/>
    <property type="molecule type" value="Genomic_DNA"/>
</dbReference>
<dbReference type="InterPro" id="IPR028002">
    <property type="entry name" value="Myb_DNA-bind_5"/>
</dbReference>
<evidence type="ECO:0000256" key="2">
    <source>
        <dbReference type="ARBA" id="ARBA00016807"/>
    </source>
</evidence>
<evidence type="ECO:0000313" key="7">
    <source>
        <dbReference type="EMBL" id="CAG9769108.1"/>
    </source>
</evidence>
<accession>A0A9N9MSR7</accession>
<dbReference type="OrthoDB" id="6775068at2759"/>
<dbReference type="Pfam" id="PF13873">
    <property type="entry name" value="Myb_DNA-bind_5"/>
    <property type="match status" value="1"/>
</dbReference>
<dbReference type="Proteomes" id="UP001152799">
    <property type="component" value="Chromosome 5"/>
</dbReference>
<evidence type="ECO:0000259" key="6">
    <source>
        <dbReference type="Pfam" id="PF13873"/>
    </source>
</evidence>
<proteinExistence type="predicted"/>
<reference evidence="7" key="1">
    <citation type="submission" date="2022-01" db="EMBL/GenBank/DDBJ databases">
        <authorList>
            <person name="King R."/>
        </authorList>
    </citation>
    <scope>NUCLEOTIDE SEQUENCE</scope>
</reference>
<evidence type="ECO:0000256" key="1">
    <source>
        <dbReference type="ARBA" id="ARBA00011764"/>
    </source>
</evidence>
<dbReference type="AlphaFoldDB" id="A0A9N9MSR7"/>
<comment type="function">
    <text evidence="5">Involved in transvection phenomena (= synapsis-dependent gene expression), where the synaptic pairing of chromosomes carrying genes with which zeste interacts influences the expression of these genes. Zeste binds to DNA and stimulates transcription from a nearby promoter.</text>
</comment>
<evidence type="ECO:0000313" key="8">
    <source>
        <dbReference type="Proteomes" id="UP001152799"/>
    </source>
</evidence>